<feature type="domain" description="Glycosyltransferase subfamily 4-like N-terminal" evidence="2">
    <location>
        <begin position="16"/>
        <end position="176"/>
    </location>
</feature>
<keyword evidence="3" id="KW-0328">Glycosyltransferase</keyword>
<organism evidence="3 4">
    <name type="scientific">Marinobacter qingdaonensis</name>
    <dbReference type="NCBI Taxonomy" id="3108486"/>
    <lineage>
        <taxon>Bacteria</taxon>
        <taxon>Pseudomonadati</taxon>
        <taxon>Pseudomonadota</taxon>
        <taxon>Gammaproteobacteria</taxon>
        <taxon>Pseudomonadales</taxon>
        <taxon>Marinobacteraceae</taxon>
        <taxon>Marinobacter</taxon>
    </lineage>
</organism>
<dbReference type="Gene3D" id="3.40.50.2000">
    <property type="entry name" value="Glycogen Phosphorylase B"/>
    <property type="match status" value="2"/>
</dbReference>
<evidence type="ECO:0000259" key="1">
    <source>
        <dbReference type="Pfam" id="PF00534"/>
    </source>
</evidence>
<evidence type="ECO:0000313" key="4">
    <source>
        <dbReference type="Proteomes" id="UP001305746"/>
    </source>
</evidence>
<gene>
    <name evidence="3" type="ORF">U5822_12170</name>
</gene>
<keyword evidence="3" id="KW-0808">Transferase</keyword>
<dbReference type="PANTHER" id="PTHR12526:SF638">
    <property type="entry name" value="SPORE COAT PROTEIN SA"/>
    <property type="match status" value="1"/>
</dbReference>
<reference evidence="3 4" key="1">
    <citation type="submission" date="2023-12" db="EMBL/GenBank/DDBJ databases">
        <title>Marinobacter qingdaonensis sp. nov., isolated from the intertidal sediment of Qingdao, PR China.</title>
        <authorList>
            <person name="Li Y."/>
        </authorList>
    </citation>
    <scope>NUCLEOTIDE SEQUENCE [LARGE SCALE GENOMIC DNA]</scope>
    <source>
        <strain evidence="3 4">ASW11-75</strain>
    </source>
</reference>
<dbReference type="Pfam" id="PF13439">
    <property type="entry name" value="Glyco_transf_4"/>
    <property type="match status" value="1"/>
</dbReference>
<proteinExistence type="predicted"/>
<dbReference type="Proteomes" id="UP001305746">
    <property type="component" value="Unassembled WGS sequence"/>
</dbReference>
<dbReference type="Pfam" id="PF00534">
    <property type="entry name" value="Glycos_transf_1"/>
    <property type="match status" value="1"/>
</dbReference>
<dbReference type="PANTHER" id="PTHR12526">
    <property type="entry name" value="GLYCOSYLTRANSFERASE"/>
    <property type="match status" value="1"/>
</dbReference>
<sequence length="380" mass="42325">MKLVYLCNEYPPAPTGGIGTFTKGLARELVARGHEVHVVGHYAQSLFSKEVDDGVLVWRLPAPSGVLAPVWRKISITKVLKEVSKTGLIDVIESPDFEGLLSFLPPVSRGTVVRLHGSHRYFSYERGLRPSRSIGFFEAQGLKRADAVVSVSDYTGKLTQQLFGIRDDISTIYNGVYIPSGIKSKSCYDTKKRAVYFGTLAEKKGVLPLAQAWRQFIIKNPDWTLTFIGRDSIYRNRSMKEQILEALGDASRSVNFVDGMSHENVLRRLTSYDFAVLPSFSESFGLVAIEAMALGVPVIFTALSSGPEIVNDGVDGWLSDPRDFRTITSAMNTAASSVEERKRVAKAAYYKCDALFSYEKFINKNIELYSNVCERNFKEP</sequence>
<protein>
    <submittedName>
        <fullName evidence="3">Glycosyltransferase family 4 protein</fullName>
        <ecNumber evidence="3">2.4.-.-</ecNumber>
    </submittedName>
</protein>
<dbReference type="InterPro" id="IPR028098">
    <property type="entry name" value="Glyco_trans_4-like_N"/>
</dbReference>
<dbReference type="RefSeq" id="WP_322855890.1">
    <property type="nucleotide sequence ID" value="NZ_JAYDCJ010000003.1"/>
</dbReference>
<dbReference type="InterPro" id="IPR001296">
    <property type="entry name" value="Glyco_trans_1"/>
</dbReference>
<evidence type="ECO:0000259" key="2">
    <source>
        <dbReference type="Pfam" id="PF13439"/>
    </source>
</evidence>
<evidence type="ECO:0000313" key="3">
    <source>
        <dbReference type="EMBL" id="MEA1081432.1"/>
    </source>
</evidence>
<keyword evidence="4" id="KW-1185">Reference proteome</keyword>
<dbReference type="SUPFAM" id="SSF53756">
    <property type="entry name" value="UDP-Glycosyltransferase/glycogen phosphorylase"/>
    <property type="match status" value="1"/>
</dbReference>
<comment type="caution">
    <text evidence="3">The sequence shown here is derived from an EMBL/GenBank/DDBJ whole genome shotgun (WGS) entry which is preliminary data.</text>
</comment>
<feature type="domain" description="Glycosyl transferase family 1" evidence="1">
    <location>
        <begin position="188"/>
        <end position="349"/>
    </location>
</feature>
<name>A0ABU5P0C1_9GAMM</name>
<dbReference type="EC" id="2.4.-.-" evidence="3"/>
<dbReference type="GO" id="GO:0016757">
    <property type="term" value="F:glycosyltransferase activity"/>
    <property type="evidence" value="ECO:0007669"/>
    <property type="project" value="UniProtKB-KW"/>
</dbReference>
<dbReference type="CDD" id="cd03801">
    <property type="entry name" value="GT4_PimA-like"/>
    <property type="match status" value="1"/>
</dbReference>
<accession>A0ABU5P0C1</accession>
<dbReference type="EMBL" id="JAYDCJ010000003">
    <property type="protein sequence ID" value="MEA1081432.1"/>
    <property type="molecule type" value="Genomic_DNA"/>
</dbReference>